<accession>A0A7G9QWY0</accession>
<reference evidence="2 3" key="1">
    <citation type="submission" date="2020-08" db="EMBL/GenBank/DDBJ databases">
        <title>Genome sequence of Thermomonas brevis KACC 16975T.</title>
        <authorList>
            <person name="Hyun D.-W."/>
            <person name="Bae J.-W."/>
        </authorList>
    </citation>
    <scope>NUCLEOTIDE SEQUENCE [LARGE SCALE GENOMIC DNA]</scope>
    <source>
        <strain evidence="2 3">KACC 16975</strain>
    </source>
</reference>
<gene>
    <name evidence="2" type="ORF">H9L17_06950</name>
</gene>
<dbReference type="AlphaFoldDB" id="A0A7G9QWY0"/>
<keyword evidence="3" id="KW-1185">Reference proteome</keyword>
<keyword evidence="1" id="KW-1133">Transmembrane helix</keyword>
<keyword evidence="1" id="KW-0472">Membrane</keyword>
<protein>
    <submittedName>
        <fullName evidence="2">Uncharacterized protein</fullName>
    </submittedName>
</protein>
<organism evidence="2 3">
    <name type="scientific">Thermomonas brevis</name>
    <dbReference type="NCBI Taxonomy" id="215691"/>
    <lineage>
        <taxon>Bacteria</taxon>
        <taxon>Pseudomonadati</taxon>
        <taxon>Pseudomonadota</taxon>
        <taxon>Gammaproteobacteria</taxon>
        <taxon>Lysobacterales</taxon>
        <taxon>Lysobacteraceae</taxon>
        <taxon>Thermomonas</taxon>
    </lineage>
</organism>
<dbReference type="PROSITE" id="PS51257">
    <property type="entry name" value="PROKAR_LIPOPROTEIN"/>
    <property type="match status" value="1"/>
</dbReference>
<dbReference type="KEGG" id="tbv:H9L17_06950"/>
<evidence type="ECO:0000313" key="3">
    <source>
        <dbReference type="Proteomes" id="UP000515977"/>
    </source>
</evidence>
<name>A0A7G9QWY0_9GAMM</name>
<evidence type="ECO:0000256" key="1">
    <source>
        <dbReference type="SAM" id="Phobius"/>
    </source>
</evidence>
<keyword evidence="1" id="KW-0812">Transmembrane</keyword>
<sequence>MKAFDTQIQSLKRQVDAAPWLKWAGLAIAVLVACFALQGLDAWRVARQKAGIEAEQTLRRTLALKGQDAWLAREKSALQLRDALKAQLPEVATPGLAQAALQNWLRGITSGFDAQQAATIRINRSAPVENMPGVLRVNIALNGTFNPRQALAMLRQIESAPNLVVLETINLQSDTSNTLHLTLNAYYRISGGDAAP</sequence>
<evidence type="ECO:0000313" key="2">
    <source>
        <dbReference type="EMBL" id="QNN47855.1"/>
    </source>
</evidence>
<proteinExistence type="predicted"/>
<dbReference type="RefSeq" id="WP_187571599.1">
    <property type="nucleotide sequence ID" value="NZ_CP060711.1"/>
</dbReference>
<dbReference type="EMBL" id="CP060711">
    <property type="protein sequence ID" value="QNN47855.1"/>
    <property type="molecule type" value="Genomic_DNA"/>
</dbReference>
<feature type="transmembrane region" description="Helical" evidence="1">
    <location>
        <begin position="20"/>
        <end position="40"/>
    </location>
</feature>
<dbReference type="Proteomes" id="UP000515977">
    <property type="component" value="Chromosome"/>
</dbReference>